<dbReference type="AlphaFoldDB" id="A0A165F4D6"/>
<dbReference type="InterPro" id="IPR011993">
    <property type="entry name" value="PH-like_dom_sf"/>
</dbReference>
<feature type="domain" description="RanBD1" evidence="1">
    <location>
        <begin position="4"/>
        <end position="73"/>
    </location>
</feature>
<proteinExistence type="predicted"/>
<dbReference type="SMART" id="SM00160">
    <property type="entry name" value="RanBD"/>
    <property type="match status" value="1"/>
</dbReference>
<dbReference type="InterPro" id="IPR045255">
    <property type="entry name" value="RanBP1-like"/>
</dbReference>
<gene>
    <name evidence="2" type="ORF">CALCODRAFT_425202</name>
</gene>
<dbReference type="CDD" id="cd13170">
    <property type="entry name" value="RanBD_NUP50"/>
    <property type="match status" value="1"/>
</dbReference>
<dbReference type="InterPro" id="IPR000156">
    <property type="entry name" value="Ran_bind_dom"/>
</dbReference>
<dbReference type="PROSITE" id="PS50196">
    <property type="entry name" value="RANBD1"/>
    <property type="match status" value="1"/>
</dbReference>
<dbReference type="EMBL" id="KV423982">
    <property type="protein sequence ID" value="KZT56162.1"/>
    <property type="molecule type" value="Genomic_DNA"/>
</dbReference>
<dbReference type="OrthoDB" id="185618at2759"/>
<feature type="non-terminal residue" evidence="2">
    <location>
        <position position="1"/>
    </location>
</feature>
<keyword evidence="3" id="KW-1185">Reference proteome</keyword>
<dbReference type="Pfam" id="PF00638">
    <property type="entry name" value="Ran_BP1"/>
    <property type="match status" value="1"/>
</dbReference>
<dbReference type="SUPFAM" id="SSF50729">
    <property type="entry name" value="PH domain-like"/>
    <property type="match status" value="1"/>
</dbReference>
<protein>
    <recommendedName>
        <fullName evidence="1">RanBD1 domain-containing protein</fullName>
    </recommendedName>
</protein>
<organism evidence="2 3">
    <name type="scientific">Calocera cornea HHB12733</name>
    <dbReference type="NCBI Taxonomy" id="1353952"/>
    <lineage>
        <taxon>Eukaryota</taxon>
        <taxon>Fungi</taxon>
        <taxon>Dikarya</taxon>
        <taxon>Basidiomycota</taxon>
        <taxon>Agaricomycotina</taxon>
        <taxon>Dacrymycetes</taxon>
        <taxon>Dacrymycetales</taxon>
        <taxon>Dacrymycetaceae</taxon>
        <taxon>Calocera</taxon>
    </lineage>
</organism>
<sequence>EGEGEENEITLHDTRCKLYQAMVKQDGGPEWSDRGVGVVRLKKDRDSEKKRLLFRQDGTSRVQMNFYIYPTLQATVDQKIVSFTGLDSGKPCAYRMR</sequence>
<feature type="non-terminal residue" evidence="2">
    <location>
        <position position="97"/>
    </location>
</feature>
<evidence type="ECO:0000313" key="2">
    <source>
        <dbReference type="EMBL" id="KZT56162.1"/>
    </source>
</evidence>
<name>A0A165F4D6_9BASI</name>
<dbReference type="Gene3D" id="2.30.29.30">
    <property type="entry name" value="Pleckstrin-homology domain (PH domain)/Phosphotyrosine-binding domain (PTB)"/>
    <property type="match status" value="1"/>
</dbReference>
<reference evidence="2 3" key="1">
    <citation type="journal article" date="2016" name="Mol. Biol. Evol.">
        <title>Comparative Genomics of Early-Diverging Mushroom-Forming Fungi Provides Insights into the Origins of Lignocellulose Decay Capabilities.</title>
        <authorList>
            <person name="Nagy L.G."/>
            <person name="Riley R."/>
            <person name="Tritt A."/>
            <person name="Adam C."/>
            <person name="Daum C."/>
            <person name="Floudas D."/>
            <person name="Sun H."/>
            <person name="Yadav J.S."/>
            <person name="Pangilinan J."/>
            <person name="Larsson K.H."/>
            <person name="Matsuura K."/>
            <person name="Barry K."/>
            <person name="Labutti K."/>
            <person name="Kuo R."/>
            <person name="Ohm R.A."/>
            <person name="Bhattacharya S.S."/>
            <person name="Shirouzu T."/>
            <person name="Yoshinaga Y."/>
            <person name="Martin F.M."/>
            <person name="Grigoriev I.V."/>
            <person name="Hibbett D.S."/>
        </authorList>
    </citation>
    <scope>NUCLEOTIDE SEQUENCE [LARGE SCALE GENOMIC DNA]</scope>
    <source>
        <strain evidence="2 3">HHB12733</strain>
    </source>
</reference>
<dbReference type="PANTHER" id="PTHR23138">
    <property type="entry name" value="RAN BINDING PROTEIN"/>
    <property type="match status" value="1"/>
</dbReference>
<evidence type="ECO:0000313" key="3">
    <source>
        <dbReference type="Proteomes" id="UP000076842"/>
    </source>
</evidence>
<dbReference type="Proteomes" id="UP000076842">
    <property type="component" value="Unassembled WGS sequence"/>
</dbReference>
<dbReference type="InParanoid" id="A0A165F4D6"/>
<accession>A0A165F4D6</accession>
<dbReference type="STRING" id="1353952.A0A165F4D6"/>
<evidence type="ECO:0000259" key="1">
    <source>
        <dbReference type="PROSITE" id="PS50196"/>
    </source>
</evidence>